<feature type="compositionally biased region" description="Basic and acidic residues" evidence="1">
    <location>
        <begin position="189"/>
        <end position="201"/>
    </location>
</feature>
<sequence>MLPLTDFISRLPGVKPRKTRTLIMDGDLLSKDERRDIFPRSDSVYDTVYVIGPDAAAAILRAYRAGALPMDRGEVVQETPLADQYLENADVLRAQIAERRRKQAAVNDISLVEERDFLDNRLLDRIFWKHVGKGEATLTLAGIDVTKSLHGYPTNSGKNTDYEVSFHWIGSDGQRRTSGTGKPSAAFNRRNDADRNWGLHE</sequence>
<dbReference type="OrthoDB" id="8112682at2"/>
<dbReference type="EMBL" id="CP001389">
    <property type="protein sequence ID" value="ACP26001.1"/>
    <property type="molecule type" value="Genomic_DNA"/>
</dbReference>
<evidence type="ECO:0000256" key="1">
    <source>
        <dbReference type="SAM" id="MobiDB-lite"/>
    </source>
</evidence>
<dbReference type="HOGENOM" id="CLU_1208209_0_0_5"/>
<dbReference type="AlphaFoldDB" id="C3MFE4"/>
<dbReference type="STRING" id="394.NGR_c22410"/>
<dbReference type="eggNOG" id="ENOG50313I8">
    <property type="taxonomic scope" value="Bacteria"/>
</dbReference>
<evidence type="ECO:0000313" key="2">
    <source>
        <dbReference type="EMBL" id="ACP26001.1"/>
    </source>
</evidence>
<proteinExistence type="predicted"/>
<protein>
    <submittedName>
        <fullName evidence="2">Uncharacterized protein</fullName>
    </submittedName>
</protein>
<accession>C3MFE4</accession>
<organism evidence="2 3">
    <name type="scientific">Sinorhizobium fredii (strain NBRC 101917 / NGR234)</name>
    <dbReference type="NCBI Taxonomy" id="394"/>
    <lineage>
        <taxon>Bacteria</taxon>
        <taxon>Pseudomonadati</taxon>
        <taxon>Pseudomonadota</taxon>
        <taxon>Alphaproteobacteria</taxon>
        <taxon>Hyphomicrobiales</taxon>
        <taxon>Rhizobiaceae</taxon>
        <taxon>Sinorhizobium/Ensifer group</taxon>
        <taxon>Sinorhizobium</taxon>
    </lineage>
</organism>
<keyword evidence="3" id="KW-1185">Reference proteome</keyword>
<reference evidence="2 3" key="1">
    <citation type="journal article" date="2009" name="Appl. Environ. Microbiol.">
        <title>Rhizobium sp. strain NGR234 possesses a remarkable number of secretion systems.</title>
        <authorList>
            <person name="Schmeisser C."/>
            <person name="Liesegang H."/>
            <person name="Krysciak D."/>
            <person name="Bakkou N."/>
            <person name="Le Quere A."/>
            <person name="Wollherr A."/>
            <person name="Heinemeyer I."/>
            <person name="Morgenstern B."/>
            <person name="Pommerening-Roeser A."/>
            <person name="Flores M."/>
            <person name="Palacios R."/>
            <person name="Brenner S."/>
            <person name="Gottschalk G."/>
            <person name="Schmitz R.A."/>
            <person name="Broughton W.J."/>
            <person name="Perret X."/>
            <person name="Strittmatter A.W."/>
            <person name="Streit W.R."/>
        </authorList>
    </citation>
    <scope>NUCLEOTIDE SEQUENCE [LARGE SCALE GENOMIC DNA]</scope>
    <source>
        <strain evidence="3">NBRC 101917 / NGR234</strain>
    </source>
</reference>
<dbReference type="Proteomes" id="UP000001054">
    <property type="component" value="Chromosome"/>
</dbReference>
<feature type="region of interest" description="Disordered" evidence="1">
    <location>
        <begin position="173"/>
        <end position="201"/>
    </location>
</feature>
<gene>
    <name evidence="2" type="ordered locus">NGR_c22410</name>
</gene>
<name>C3MFE4_SINFN</name>
<dbReference type="KEGG" id="rhi:NGR_c22410"/>
<evidence type="ECO:0000313" key="3">
    <source>
        <dbReference type="Proteomes" id="UP000001054"/>
    </source>
</evidence>